<dbReference type="InterPro" id="IPR025322">
    <property type="entry name" value="PADRE_dom"/>
</dbReference>
<name>A0AAV3RNC7_LITER</name>
<dbReference type="EMBL" id="BAABME010028052">
    <property type="protein sequence ID" value="GAA0176508.1"/>
    <property type="molecule type" value="Genomic_DNA"/>
</dbReference>
<organism evidence="1 2">
    <name type="scientific">Lithospermum erythrorhizon</name>
    <name type="common">Purple gromwell</name>
    <name type="synonym">Lithospermum officinale var. erythrorhizon</name>
    <dbReference type="NCBI Taxonomy" id="34254"/>
    <lineage>
        <taxon>Eukaryota</taxon>
        <taxon>Viridiplantae</taxon>
        <taxon>Streptophyta</taxon>
        <taxon>Embryophyta</taxon>
        <taxon>Tracheophyta</taxon>
        <taxon>Spermatophyta</taxon>
        <taxon>Magnoliopsida</taxon>
        <taxon>eudicotyledons</taxon>
        <taxon>Gunneridae</taxon>
        <taxon>Pentapetalae</taxon>
        <taxon>asterids</taxon>
        <taxon>lamiids</taxon>
        <taxon>Boraginales</taxon>
        <taxon>Boraginaceae</taxon>
        <taxon>Boraginoideae</taxon>
        <taxon>Lithospermeae</taxon>
        <taxon>Lithospermum</taxon>
    </lineage>
</organism>
<dbReference type="Pfam" id="PF14009">
    <property type="entry name" value="PADRE"/>
    <property type="match status" value="1"/>
</dbReference>
<dbReference type="AlphaFoldDB" id="A0AAV3RNC7"/>
<comment type="caution">
    <text evidence="1">The sequence shown here is derived from an EMBL/GenBank/DDBJ whole genome shotgun (WGS) entry which is preliminary data.</text>
</comment>
<reference evidence="1 2" key="1">
    <citation type="submission" date="2024-01" db="EMBL/GenBank/DDBJ databases">
        <title>The complete chloroplast genome sequence of Lithospermum erythrorhizon: insights into the phylogenetic relationship among Boraginaceae species and the maternal lineages of purple gromwells.</title>
        <authorList>
            <person name="Okada T."/>
            <person name="Watanabe K."/>
        </authorList>
    </citation>
    <scope>NUCLEOTIDE SEQUENCE [LARGE SCALE GENOMIC DNA]</scope>
</reference>
<sequence>MGNSIPGKVILSDGTFHHYKKDSTVAELMLEFPQQLVFELQKDFLNVKKMSPLPADKNLEKNKVYLMLPIKKGKPTSLTSEEAKRVLIRAKCFLKSKSFLSSSRLVPLFSSIYPTGCVNKGGGDDQEHEIKRKPNKMIQLEESRRNIFADIAMPDYLNRQVSGKGWKPSLEPIKEKSKKMKIRHWLLKNTAF</sequence>
<dbReference type="Proteomes" id="UP001454036">
    <property type="component" value="Unassembled WGS sequence"/>
</dbReference>
<protein>
    <submittedName>
        <fullName evidence="1">Uncharacterized protein</fullName>
    </submittedName>
</protein>
<evidence type="ECO:0000313" key="2">
    <source>
        <dbReference type="Proteomes" id="UP001454036"/>
    </source>
</evidence>
<proteinExistence type="predicted"/>
<gene>
    <name evidence="1" type="ORF">LIER_42090</name>
</gene>
<accession>A0AAV3RNC7</accession>
<evidence type="ECO:0000313" key="1">
    <source>
        <dbReference type="EMBL" id="GAA0176508.1"/>
    </source>
</evidence>
<keyword evidence="2" id="KW-1185">Reference proteome</keyword>